<comment type="caution">
    <text evidence="2">The sequence shown here is derived from an EMBL/GenBank/DDBJ whole genome shotgun (WGS) entry which is preliminary data.</text>
</comment>
<reference evidence="2 3" key="1">
    <citation type="journal article" date="2019" name="Genome Biol. Evol.">
        <title>Insights into the evolution of the New World diploid cottons (Gossypium, subgenus Houzingenia) based on genome sequencing.</title>
        <authorList>
            <person name="Grover C.E."/>
            <person name="Arick M.A. 2nd"/>
            <person name="Thrash A."/>
            <person name="Conover J.L."/>
            <person name="Sanders W.S."/>
            <person name="Peterson D.G."/>
            <person name="Frelichowski J.E."/>
            <person name="Scheffler J.A."/>
            <person name="Scheffler B.E."/>
            <person name="Wendel J.F."/>
        </authorList>
    </citation>
    <scope>NUCLEOTIDE SEQUENCE [LARGE SCALE GENOMIC DNA]</scope>
    <source>
        <strain evidence="2">5</strain>
        <tissue evidence="2">Leaf</tissue>
    </source>
</reference>
<evidence type="ECO:0000256" key="1">
    <source>
        <dbReference type="SAM" id="MobiDB-lite"/>
    </source>
</evidence>
<feature type="non-terminal residue" evidence="2">
    <location>
        <position position="1"/>
    </location>
</feature>
<protein>
    <submittedName>
        <fullName evidence="2">Uncharacterized protein</fullName>
    </submittedName>
</protein>
<sequence length="242" mass="27344">VLKSLVLLIKRQECERGAAKRRKDKELVDEDRESCTVESSDHCGDDFLNDKVEGDTAVSLMMIRASSKEKDQVDEVAAKISTSQSSYHSKKKGLSSPKSKGLVDEDKESCTIESNDHCGDDDQVEAETVVSEEKKVDFLGFSILSKQAKYLKIIYQKEATFMDDAMKAGFRLDCIDFCTSKATTFLFMVANKTQLKTEMKEVIQKIASLQKELELKKVGETELKKQFEAISEFSFFSFKLYS</sequence>
<evidence type="ECO:0000313" key="2">
    <source>
        <dbReference type="EMBL" id="MBA0741717.1"/>
    </source>
</evidence>
<dbReference type="EMBL" id="JABEZY010000007">
    <property type="protein sequence ID" value="MBA0741717.1"/>
    <property type="molecule type" value="Genomic_DNA"/>
</dbReference>
<gene>
    <name evidence="2" type="ORF">Gogos_014848</name>
</gene>
<feature type="region of interest" description="Disordered" evidence="1">
    <location>
        <begin position="19"/>
        <end position="41"/>
    </location>
</feature>
<evidence type="ECO:0000313" key="3">
    <source>
        <dbReference type="Proteomes" id="UP000593579"/>
    </source>
</evidence>
<dbReference type="AlphaFoldDB" id="A0A7J9BZZ7"/>
<proteinExistence type="predicted"/>
<keyword evidence="3" id="KW-1185">Reference proteome</keyword>
<dbReference type="OrthoDB" id="992116at2759"/>
<dbReference type="Proteomes" id="UP000593579">
    <property type="component" value="Unassembled WGS sequence"/>
</dbReference>
<organism evidence="2 3">
    <name type="scientific">Gossypium gossypioides</name>
    <name type="common">Mexican cotton</name>
    <name type="synonym">Selera gossypioides</name>
    <dbReference type="NCBI Taxonomy" id="34282"/>
    <lineage>
        <taxon>Eukaryota</taxon>
        <taxon>Viridiplantae</taxon>
        <taxon>Streptophyta</taxon>
        <taxon>Embryophyta</taxon>
        <taxon>Tracheophyta</taxon>
        <taxon>Spermatophyta</taxon>
        <taxon>Magnoliopsida</taxon>
        <taxon>eudicotyledons</taxon>
        <taxon>Gunneridae</taxon>
        <taxon>Pentapetalae</taxon>
        <taxon>rosids</taxon>
        <taxon>malvids</taxon>
        <taxon>Malvales</taxon>
        <taxon>Malvaceae</taxon>
        <taxon>Malvoideae</taxon>
        <taxon>Gossypium</taxon>
    </lineage>
</organism>
<name>A0A7J9BZZ7_GOSGO</name>
<accession>A0A7J9BZZ7</accession>